<sequence length="61" mass="7309">MSYFMQITYMVNRVFQRVEQLIPPLEIRSSIRQAPLFLSRMRKIKSIRFENLMINGKVMSA</sequence>
<protein>
    <submittedName>
        <fullName evidence="1">Uncharacterized protein</fullName>
    </submittedName>
</protein>
<organism evidence="1 2">
    <name type="scientific">Phocaeicola dorei</name>
    <dbReference type="NCBI Taxonomy" id="357276"/>
    <lineage>
        <taxon>Bacteria</taxon>
        <taxon>Pseudomonadati</taxon>
        <taxon>Bacteroidota</taxon>
        <taxon>Bacteroidia</taxon>
        <taxon>Bacteroidales</taxon>
        <taxon>Bacteroidaceae</taxon>
        <taxon>Phocaeicola</taxon>
    </lineage>
</organism>
<reference evidence="1" key="1">
    <citation type="submission" date="2021-06" db="EMBL/GenBank/DDBJ databases">
        <title>Collection of gut derived symbiotic bacterial strains cultured from healthy donors.</title>
        <authorList>
            <person name="Lin H."/>
            <person name="Littmann E."/>
            <person name="Pamer E.G."/>
        </authorList>
    </citation>
    <scope>NUCLEOTIDE SEQUENCE</scope>
    <source>
        <strain evidence="1">MSK.5.10</strain>
    </source>
</reference>
<comment type="caution">
    <text evidence="1">The sequence shown here is derived from an EMBL/GenBank/DDBJ whole genome shotgun (WGS) entry which is preliminary data.</text>
</comment>
<dbReference type="AlphaFoldDB" id="A0AB35C3E3"/>
<accession>A0AB35C3E3</accession>
<evidence type="ECO:0000313" key="1">
    <source>
        <dbReference type="EMBL" id="MBV3121954.1"/>
    </source>
</evidence>
<dbReference type="Proteomes" id="UP000777173">
    <property type="component" value="Unassembled WGS sequence"/>
</dbReference>
<name>A0AB35C3E3_9BACT</name>
<evidence type="ECO:0000313" key="2">
    <source>
        <dbReference type="Proteomes" id="UP000777173"/>
    </source>
</evidence>
<dbReference type="RefSeq" id="WP_165859815.1">
    <property type="nucleotide sequence ID" value="NZ_JAFBJI010000003.1"/>
</dbReference>
<proteinExistence type="predicted"/>
<gene>
    <name evidence="1" type="ORF">KSU80_01940</name>
</gene>
<dbReference type="EMBL" id="JAHOAX010000001">
    <property type="protein sequence ID" value="MBV3121954.1"/>
    <property type="molecule type" value="Genomic_DNA"/>
</dbReference>